<name>A0A081LCE4_9BACI</name>
<feature type="signal peptide" evidence="4">
    <location>
        <begin position="1"/>
        <end position="30"/>
    </location>
</feature>
<dbReference type="Pfam" id="PF00144">
    <property type="entry name" value="Beta-lactamase"/>
    <property type="match status" value="1"/>
</dbReference>
<dbReference type="InterPro" id="IPR012338">
    <property type="entry name" value="Beta-lactam/transpept-like"/>
</dbReference>
<reference evidence="6 7" key="1">
    <citation type="submission" date="2012-09" db="EMBL/GenBank/DDBJ databases">
        <title>Genome Sequence of Bacillus sp. DW5-4.</title>
        <authorList>
            <person name="Lai Q."/>
            <person name="Liu Y."/>
            <person name="Shao Z."/>
        </authorList>
    </citation>
    <scope>NUCLEOTIDE SEQUENCE [LARGE SCALE GENOMIC DNA]</scope>
    <source>
        <strain evidence="6 7">DW5-4</strain>
    </source>
</reference>
<evidence type="ECO:0000256" key="4">
    <source>
        <dbReference type="SAM" id="SignalP"/>
    </source>
</evidence>
<comment type="subcellular location">
    <subcellularLocation>
        <location evidence="1">Membrane</location>
    </subcellularLocation>
</comment>
<evidence type="ECO:0000256" key="1">
    <source>
        <dbReference type="ARBA" id="ARBA00004370"/>
    </source>
</evidence>
<dbReference type="RefSeq" id="WP_034320193.1">
    <property type="nucleotide sequence ID" value="NZ_JOTP01000006.1"/>
</dbReference>
<dbReference type="InterPro" id="IPR001466">
    <property type="entry name" value="Beta-lactam-related"/>
</dbReference>
<keyword evidence="4" id="KW-0732">Signal</keyword>
<evidence type="ECO:0000313" key="6">
    <source>
        <dbReference type="EMBL" id="KEP26920.1"/>
    </source>
</evidence>
<gene>
    <name evidence="6" type="ORF">BA70_17015</name>
</gene>
<comment type="caution">
    <text evidence="6">The sequence shown here is derived from an EMBL/GenBank/DDBJ whole genome shotgun (WGS) entry which is preliminary data.</text>
</comment>
<evidence type="ECO:0000256" key="3">
    <source>
        <dbReference type="SAM" id="Phobius"/>
    </source>
</evidence>
<feature type="chain" id="PRO_5001759059" evidence="4">
    <location>
        <begin position="31"/>
        <end position="513"/>
    </location>
</feature>
<evidence type="ECO:0000313" key="7">
    <source>
        <dbReference type="Proteomes" id="UP000028091"/>
    </source>
</evidence>
<dbReference type="AlphaFoldDB" id="A0A081LCE4"/>
<dbReference type="PANTHER" id="PTHR46825">
    <property type="entry name" value="D-ALANYL-D-ALANINE-CARBOXYPEPTIDASE/ENDOPEPTIDASE AMPH"/>
    <property type="match status" value="1"/>
</dbReference>
<keyword evidence="3" id="KW-0812">Transmembrane</keyword>
<protein>
    <submittedName>
        <fullName evidence="6">Beta-lactamase</fullName>
    </submittedName>
</protein>
<dbReference type="SUPFAM" id="SSF56601">
    <property type="entry name" value="beta-lactamase/transpeptidase-like"/>
    <property type="match status" value="1"/>
</dbReference>
<proteinExistence type="predicted"/>
<sequence>MRKSQHIVYISFVLAVLWISSFAGQTNAQAAISSKAIDQVIEEQMELGRIPGMSVVVVKKDQVVYQKGFGYAERKKKEPVTDSTFFEIGSTSKAFTALAIVDLEKQGKIDLKEPVSSYIPGFFPTYHGKPQRITVEQLMHHTSGIPFQSIALIQPDDAKDALKKTVHQLKSIELNRKPGSSFEYATINYDVLGLIIENVTRQPYETYMKGLFKRHHLDQTEAGPERMKHGVISEGFKLQFLAPHAYQAPEFRGNTPAGYIVMNSQEVGTWLQYQLTDSTWSRFVKNPDHLTVNVPDEGKHVFYNAGWYIEKKNRHVESLFHAGSNPNYSSFFLIQPKEGVAIGVLANMNSSYTEQTARLVAKTIMGTNEQVESSMDPFQLIDQLCLAATCLFILLQTVSILRFIKWRKRVKSGAVVQREMTRGVWLKGLCWVLLLIGVLILPMILSQVAFNGLPWKMSFVWGPSSLIELAISYYLFFVWFCTIGFIKGFMVTSTAGKRGQKDDRQTDFGHSSL</sequence>
<keyword evidence="7" id="KW-1185">Reference proteome</keyword>
<feature type="transmembrane region" description="Helical" evidence="3">
    <location>
        <begin position="470"/>
        <end position="491"/>
    </location>
</feature>
<evidence type="ECO:0000259" key="5">
    <source>
        <dbReference type="Pfam" id="PF00144"/>
    </source>
</evidence>
<dbReference type="PANTHER" id="PTHR46825:SF11">
    <property type="entry name" value="PENICILLIN-BINDING PROTEIN 4"/>
    <property type="match status" value="1"/>
</dbReference>
<evidence type="ECO:0000256" key="2">
    <source>
        <dbReference type="ARBA" id="ARBA00023136"/>
    </source>
</evidence>
<feature type="domain" description="Beta-lactamase-related" evidence="5">
    <location>
        <begin position="37"/>
        <end position="358"/>
    </location>
</feature>
<dbReference type="InterPro" id="IPR050491">
    <property type="entry name" value="AmpC-like"/>
</dbReference>
<dbReference type="Gene3D" id="3.40.710.10">
    <property type="entry name" value="DD-peptidase/beta-lactamase superfamily"/>
    <property type="match status" value="1"/>
</dbReference>
<keyword evidence="2 3" id="KW-0472">Membrane</keyword>
<accession>A0A081LCE4</accession>
<dbReference type="eggNOG" id="COG1680">
    <property type="taxonomic scope" value="Bacteria"/>
</dbReference>
<feature type="transmembrane region" description="Helical" evidence="3">
    <location>
        <begin position="386"/>
        <end position="404"/>
    </location>
</feature>
<keyword evidence="3" id="KW-1133">Transmembrane helix</keyword>
<dbReference type="GO" id="GO:0016020">
    <property type="term" value="C:membrane"/>
    <property type="evidence" value="ECO:0007669"/>
    <property type="project" value="UniProtKB-SubCell"/>
</dbReference>
<organism evidence="6 7">
    <name type="scientific">Bacillus zhangzhouensis</name>
    <dbReference type="NCBI Taxonomy" id="1178540"/>
    <lineage>
        <taxon>Bacteria</taxon>
        <taxon>Bacillati</taxon>
        <taxon>Bacillota</taxon>
        <taxon>Bacilli</taxon>
        <taxon>Bacillales</taxon>
        <taxon>Bacillaceae</taxon>
        <taxon>Bacillus</taxon>
    </lineage>
</organism>
<dbReference type="EMBL" id="JOTP01000006">
    <property type="protein sequence ID" value="KEP26920.1"/>
    <property type="molecule type" value="Genomic_DNA"/>
</dbReference>
<dbReference type="OrthoDB" id="846150at2"/>
<feature type="transmembrane region" description="Helical" evidence="3">
    <location>
        <begin position="424"/>
        <end position="450"/>
    </location>
</feature>
<dbReference type="Proteomes" id="UP000028091">
    <property type="component" value="Unassembled WGS sequence"/>
</dbReference>